<dbReference type="STRING" id="1802593.A2172_01570"/>
<keyword evidence="1" id="KW-0472">Membrane</keyword>
<proteinExistence type="predicted"/>
<keyword evidence="1" id="KW-1133">Transmembrane helix</keyword>
<feature type="transmembrane region" description="Helical" evidence="1">
    <location>
        <begin position="104"/>
        <end position="125"/>
    </location>
</feature>
<evidence type="ECO:0000313" key="3">
    <source>
        <dbReference type="Proteomes" id="UP000176631"/>
    </source>
</evidence>
<feature type="transmembrane region" description="Helical" evidence="1">
    <location>
        <begin position="39"/>
        <end position="60"/>
    </location>
</feature>
<comment type="caution">
    <text evidence="2">The sequence shown here is derived from an EMBL/GenBank/DDBJ whole genome shotgun (WGS) entry which is preliminary data.</text>
</comment>
<keyword evidence="1" id="KW-0812">Transmembrane</keyword>
<feature type="transmembrane region" description="Helical" evidence="1">
    <location>
        <begin position="80"/>
        <end position="98"/>
    </location>
</feature>
<protein>
    <submittedName>
        <fullName evidence="2">Uncharacterized protein</fullName>
    </submittedName>
</protein>
<reference evidence="2 3" key="1">
    <citation type="journal article" date="2016" name="Nat. Commun.">
        <title>Thousands of microbial genomes shed light on interconnected biogeochemical processes in an aquifer system.</title>
        <authorList>
            <person name="Anantharaman K."/>
            <person name="Brown C.T."/>
            <person name="Hug L.A."/>
            <person name="Sharon I."/>
            <person name="Castelle C.J."/>
            <person name="Probst A.J."/>
            <person name="Thomas B.C."/>
            <person name="Singh A."/>
            <person name="Wilkins M.J."/>
            <person name="Karaoz U."/>
            <person name="Brodie E.L."/>
            <person name="Williams K.H."/>
            <person name="Hubbard S.S."/>
            <person name="Banfield J.F."/>
        </authorList>
    </citation>
    <scope>NUCLEOTIDE SEQUENCE [LARGE SCALE GENOMIC DNA]</scope>
</reference>
<name>A0A1G1W569_9BACT</name>
<evidence type="ECO:0000256" key="1">
    <source>
        <dbReference type="SAM" id="Phobius"/>
    </source>
</evidence>
<organism evidence="2 3">
    <name type="scientific">Candidatus Woykebacteria bacterium RBG_13_40_15</name>
    <dbReference type="NCBI Taxonomy" id="1802593"/>
    <lineage>
        <taxon>Bacteria</taxon>
        <taxon>Candidatus Woykeibacteriota</taxon>
    </lineage>
</organism>
<accession>A0A1G1W569</accession>
<dbReference type="Proteomes" id="UP000176631">
    <property type="component" value="Unassembled WGS sequence"/>
</dbReference>
<sequence>MLYSYITKTLLSITNNIKNIHQLQLEYWFGSLESLKIQIVLPYFIYFSLSFLFGATLYLYDRVKVGYYPPKNRFFKPFSIGLMIFGVTGALFSLLRILRVSFLGTRFFLFTFILIVAAWGLYFFFKWRKSLPKDIIDYETSLIKKKFLSKIAKR</sequence>
<evidence type="ECO:0000313" key="2">
    <source>
        <dbReference type="EMBL" id="OGY22808.1"/>
    </source>
</evidence>
<gene>
    <name evidence="2" type="ORF">A2172_01570</name>
</gene>
<dbReference type="EMBL" id="MHCP01000032">
    <property type="protein sequence ID" value="OGY22808.1"/>
    <property type="molecule type" value="Genomic_DNA"/>
</dbReference>
<dbReference type="AlphaFoldDB" id="A0A1G1W569"/>